<name>A0A1I7WYQ0_HETBA</name>
<dbReference type="WBParaSite" id="Hba_10313">
    <property type="protein sequence ID" value="Hba_10313"/>
    <property type="gene ID" value="Hba_10313"/>
</dbReference>
<evidence type="ECO:0000313" key="2">
    <source>
        <dbReference type="WBParaSite" id="Hba_10313"/>
    </source>
</evidence>
<dbReference type="Proteomes" id="UP000095283">
    <property type="component" value="Unplaced"/>
</dbReference>
<keyword evidence="1" id="KW-1185">Reference proteome</keyword>
<sequence>MRGFSQDVESPSPNIESRRILLTREDIMIANLIHRMKTTVEVAVKE</sequence>
<dbReference type="AlphaFoldDB" id="A0A1I7WYQ0"/>
<accession>A0A1I7WYQ0</accession>
<reference evidence="2" key="1">
    <citation type="submission" date="2016-11" db="UniProtKB">
        <authorList>
            <consortium name="WormBaseParasite"/>
        </authorList>
    </citation>
    <scope>IDENTIFICATION</scope>
</reference>
<evidence type="ECO:0000313" key="1">
    <source>
        <dbReference type="Proteomes" id="UP000095283"/>
    </source>
</evidence>
<proteinExistence type="predicted"/>
<organism evidence="1 2">
    <name type="scientific">Heterorhabditis bacteriophora</name>
    <name type="common">Entomopathogenic nematode worm</name>
    <dbReference type="NCBI Taxonomy" id="37862"/>
    <lineage>
        <taxon>Eukaryota</taxon>
        <taxon>Metazoa</taxon>
        <taxon>Ecdysozoa</taxon>
        <taxon>Nematoda</taxon>
        <taxon>Chromadorea</taxon>
        <taxon>Rhabditida</taxon>
        <taxon>Rhabditina</taxon>
        <taxon>Rhabditomorpha</taxon>
        <taxon>Strongyloidea</taxon>
        <taxon>Heterorhabditidae</taxon>
        <taxon>Heterorhabditis</taxon>
    </lineage>
</organism>
<protein>
    <submittedName>
        <fullName evidence="2">Transcriptional regulator</fullName>
    </submittedName>
</protein>